<dbReference type="AlphaFoldDB" id="A0A9D1WWM2"/>
<dbReference type="InterPro" id="IPR000086">
    <property type="entry name" value="NUDIX_hydrolase_dom"/>
</dbReference>
<feature type="domain" description="Nudix hydrolase" evidence="4">
    <location>
        <begin position="38"/>
        <end position="167"/>
    </location>
</feature>
<evidence type="ECO:0000313" key="5">
    <source>
        <dbReference type="EMBL" id="HIX68272.1"/>
    </source>
</evidence>
<evidence type="ECO:0000256" key="3">
    <source>
        <dbReference type="RuleBase" id="RU003476"/>
    </source>
</evidence>
<sequence length="176" mass="19714">MEGYEKIEQRLMHQGKVVGFYEDIVKLPSGKVVTWDLVKHKGAAAVVPVTEKGTILLVKQYRNALDQETLEIPAGGIEPGETSLECVTREIEEETGYRAGKMEHLMTIVTAIGFCDEKIPIYVASDLRPSKQHLDEDEFIDVKEFTIEEIKEMIFDGRIIDAKTISGVLGYIAAQK</sequence>
<comment type="cofactor">
    <cofactor evidence="1">
        <name>Mg(2+)</name>
        <dbReference type="ChEBI" id="CHEBI:18420"/>
    </cofactor>
</comment>
<evidence type="ECO:0000256" key="2">
    <source>
        <dbReference type="ARBA" id="ARBA00022801"/>
    </source>
</evidence>
<dbReference type="PROSITE" id="PS51462">
    <property type="entry name" value="NUDIX"/>
    <property type="match status" value="1"/>
</dbReference>
<dbReference type="InterPro" id="IPR020084">
    <property type="entry name" value="NUDIX_hydrolase_CS"/>
</dbReference>
<reference evidence="5" key="2">
    <citation type="submission" date="2021-04" db="EMBL/GenBank/DDBJ databases">
        <authorList>
            <person name="Gilroy R."/>
        </authorList>
    </citation>
    <scope>NUCLEOTIDE SEQUENCE</scope>
    <source>
        <strain evidence="5">CHK191-13928</strain>
    </source>
</reference>
<proteinExistence type="inferred from homology"/>
<dbReference type="FunFam" id="3.90.79.10:FF:000024">
    <property type="entry name" value="ADP-ribose pyrophosphatase"/>
    <property type="match status" value="1"/>
</dbReference>
<dbReference type="EMBL" id="DXEM01000031">
    <property type="protein sequence ID" value="HIX68272.1"/>
    <property type="molecule type" value="Genomic_DNA"/>
</dbReference>
<dbReference type="SUPFAM" id="SSF55811">
    <property type="entry name" value="Nudix"/>
    <property type="match status" value="1"/>
</dbReference>
<dbReference type="GO" id="GO:0019693">
    <property type="term" value="P:ribose phosphate metabolic process"/>
    <property type="evidence" value="ECO:0007669"/>
    <property type="project" value="TreeGrafter"/>
</dbReference>
<dbReference type="Gene3D" id="3.90.79.10">
    <property type="entry name" value="Nucleoside Triphosphate Pyrophosphohydrolase"/>
    <property type="match status" value="1"/>
</dbReference>
<evidence type="ECO:0000259" key="4">
    <source>
        <dbReference type="PROSITE" id="PS51462"/>
    </source>
</evidence>
<keyword evidence="2 3" id="KW-0378">Hydrolase</keyword>
<dbReference type="PROSITE" id="PS00893">
    <property type="entry name" value="NUDIX_BOX"/>
    <property type="match status" value="1"/>
</dbReference>
<dbReference type="GO" id="GO:0016462">
    <property type="term" value="F:pyrophosphatase activity"/>
    <property type="evidence" value="ECO:0007669"/>
    <property type="project" value="UniProtKB-ARBA"/>
</dbReference>
<dbReference type="PANTHER" id="PTHR11839">
    <property type="entry name" value="UDP/ADP-SUGAR PYROPHOSPHATASE"/>
    <property type="match status" value="1"/>
</dbReference>
<dbReference type="GO" id="GO:0005829">
    <property type="term" value="C:cytosol"/>
    <property type="evidence" value="ECO:0007669"/>
    <property type="project" value="TreeGrafter"/>
</dbReference>
<evidence type="ECO:0000256" key="1">
    <source>
        <dbReference type="ARBA" id="ARBA00001946"/>
    </source>
</evidence>
<accession>A0A9D1WWM2</accession>
<dbReference type="GO" id="GO:0006753">
    <property type="term" value="P:nucleoside phosphate metabolic process"/>
    <property type="evidence" value="ECO:0007669"/>
    <property type="project" value="TreeGrafter"/>
</dbReference>
<dbReference type="InterPro" id="IPR015797">
    <property type="entry name" value="NUDIX_hydrolase-like_dom_sf"/>
</dbReference>
<name>A0A9D1WWM2_9FIRM</name>
<dbReference type="PANTHER" id="PTHR11839:SF18">
    <property type="entry name" value="NUDIX HYDROLASE DOMAIN-CONTAINING PROTEIN"/>
    <property type="match status" value="1"/>
</dbReference>
<reference evidence="5" key="1">
    <citation type="journal article" date="2021" name="PeerJ">
        <title>Extensive microbial diversity within the chicken gut microbiome revealed by metagenomics and culture.</title>
        <authorList>
            <person name="Gilroy R."/>
            <person name="Ravi A."/>
            <person name="Getino M."/>
            <person name="Pursley I."/>
            <person name="Horton D.L."/>
            <person name="Alikhan N.F."/>
            <person name="Baker D."/>
            <person name="Gharbi K."/>
            <person name="Hall N."/>
            <person name="Watson M."/>
            <person name="Adriaenssens E.M."/>
            <person name="Foster-Nyarko E."/>
            <person name="Jarju S."/>
            <person name="Secka A."/>
            <person name="Antonio M."/>
            <person name="Oren A."/>
            <person name="Chaudhuri R.R."/>
            <person name="La Ragione R."/>
            <person name="Hildebrand F."/>
            <person name="Pallen M.J."/>
        </authorList>
    </citation>
    <scope>NUCLEOTIDE SEQUENCE</scope>
    <source>
        <strain evidence="5">CHK191-13928</strain>
    </source>
</reference>
<dbReference type="CDD" id="cd03424">
    <property type="entry name" value="NUDIX_ADPRase_Nudt5_UGPPase_Nudt14"/>
    <property type="match status" value="1"/>
</dbReference>
<comment type="caution">
    <text evidence="5">The sequence shown here is derived from an EMBL/GenBank/DDBJ whole genome shotgun (WGS) entry which is preliminary data.</text>
</comment>
<protein>
    <submittedName>
        <fullName evidence="5">NUDIX hydrolase</fullName>
    </submittedName>
</protein>
<dbReference type="Proteomes" id="UP000886721">
    <property type="component" value="Unassembled WGS sequence"/>
</dbReference>
<organism evidence="5 6">
    <name type="scientific">Candidatus Anaerostipes excrementavium</name>
    <dbReference type="NCBI Taxonomy" id="2838463"/>
    <lineage>
        <taxon>Bacteria</taxon>
        <taxon>Bacillati</taxon>
        <taxon>Bacillota</taxon>
        <taxon>Clostridia</taxon>
        <taxon>Lachnospirales</taxon>
        <taxon>Lachnospiraceae</taxon>
        <taxon>Anaerostipes</taxon>
    </lineage>
</organism>
<dbReference type="InterPro" id="IPR020476">
    <property type="entry name" value="Nudix_hydrolase"/>
</dbReference>
<dbReference type="PRINTS" id="PR00502">
    <property type="entry name" value="NUDIXFAMILY"/>
</dbReference>
<comment type="similarity">
    <text evidence="3">Belongs to the Nudix hydrolase family.</text>
</comment>
<gene>
    <name evidence="5" type="ORF">H9735_09190</name>
</gene>
<evidence type="ECO:0000313" key="6">
    <source>
        <dbReference type="Proteomes" id="UP000886721"/>
    </source>
</evidence>
<dbReference type="Pfam" id="PF00293">
    <property type="entry name" value="NUDIX"/>
    <property type="match status" value="1"/>
</dbReference>